<proteinExistence type="predicted"/>
<feature type="region of interest" description="Disordered" evidence="1">
    <location>
        <begin position="20"/>
        <end position="105"/>
    </location>
</feature>
<keyword evidence="2" id="KW-1185">Reference proteome</keyword>
<organism evidence="2 3">
    <name type="scientific">Panagrolaimus davidi</name>
    <dbReference type="NCBI Taxonomy" id="227884"/>
    <lineage>
        <taxon>Eukaryota</taxon>
        <taxon>Metazoa</taxon>
        <taxon>Ecdysozoa</taxon>
        <taxon>Nematoda</taxon>
        <taxon>Chromadorea</taxon>
        <taxon>Rhabditida</taxon>
        <taxon>Tylenchina</taxon>
        <taxon>Panagrolaimomorpha</taxon>
        <taxon>Panagrolaimoidea</taxon>
        <taxon>Panagrolaimidae</taxon>
        <taxon>Panagrolaimus</taxon>
    </lineage>
</organism>
<feature type="region of interest" description="Disordered" evidence="1">
    <location>
        <begin position="168"/>
        <end position="190"/>
    </location>
</feature>
<feature type="compositionally biased region" description="Low complexity" evidence="1">
    <location>
        <begin position="73"/>
        <end position="86"/>
    </location>
</feature>
<name>A0A914PSZ4_9BILA</name>
<reference evidence="3" key="1">
    <citation type="submission" date="2022-11" db="UniProtKB">
        <authorList>
            <consortium name="WormBaseParasite"/>
        </authorList>
    </citation>
    <scope>IDENTIFICATION</scope>
</reference>
<feature type="compositionally biased region" description="Low complexity" evidence="1">
    <location>
        <begin position="95"/>
        <end position="105"/>
    </location>
</feature>
<evidence type="ECO:0000256" key="1">
    <source>
        <dbReference type="SAM" id="MobiDB-lite"/>
    </source>
</evidence>
<accession>A0A914PSZ4</accession>
<sequence length="190" mass="20414">MLCPRAIVLTVDVPTALLQPQQQHQPYSPLPSQWPSSQQQPAFVTQSTQQATQTSSVQHLLPPIRPLPPSQQPPSSSSLAASQHSPPNTPLSWRSFPSPSNLLSEPPLSSQVIWNWSSQSAAATSSHSTPNTFSPPPPLSWRSFPSPSNLLSEPPLSSQVIWNWSSQSAAATSSHSTPNASASSSQEEQL</sequence>
<protein>
    <submittedName>
        <fullName evidence="3">Uncharacterized protein</fullName>
    </submittedName>
</protein>
<feature type="region of interest" description="Disordered" evidence="1">
    <location>
        <begin position="123"/>
        <end position="153"/>
    </location>
</feature>
<feature type="compositionally biased region" description="Pro residues" evidence="1">
    <location>
        <begin position="63"/>
        <end position="72"/>
    </location>
</feature>
<feature type="compositionally biased region" description="Low complexity" evidence="1">
    <location>
        <begin position="25"/>
        <end position="62"/>
    </location>
</feature>
<dbReference type="WBParaSite" id="PDA_v2.g21806.t1">
    <property type="protein sequence ID" value="PDA_v2.g21806.t1"/>
    <property type="gene ID" value="PDA_v2.g21806"/>
</dbReference>
<dbReference type="AlphaFoldDB" id="A0A914PSZ4"/>
<evidence type="ECO:0000313" key="2">
    <source>
        <dbReference type="Proteomes" id="UP000887578"/>
    </source>
</evidence>
<dbReference type="Proteomes" id="UP000887578">
    <property type="component" value="Unplaced"/>
</dbReference>
<evidence type="ECO:0000313" key="3">
    <source>
        <dbReference type="WBParaSite" id="PDA_v2.g21806.t1"/>
    </source>
</evidence>
<feature type="compositionally biased region" description="Low complexity" evidence="1">
    <location>
        <begin position="143"/>
        <end position="153"/>
    </location>
</feature>